<keyword evidence="1" id="KW-0547">Nucleotide-binding</keyword>
<name>A0ABW4GS19_9ACTN</name>
<dbReference type="RefSeq" id="WP_219532226.1">
    <property type="nucleotide sequence ID" value="NZ_JAHKRM010000013.1"/>
</dbReference>
<comment type="caution">
    <text evidence="4">The sequence shown here is derived from an EMBL/GenBank/DDBJ whole genome shotgun (WGS) entry which is preliminary data.</text>
</comment>
<sequence>MAERHSHDARPGNLWPLVGRAAALRTVLDAATQADVGGVMIVGTPGVGRTRLAKEAVTRLAAAGHPTAWATGTRAAGAIPLGSLLHLAPPHDAAGSVTGHLFGQIVERFSAPTGKRPVFVVDDTHLLDNASAALVYQLAVHTRTFVLLTVRQGQTAPDVMTALWKEGVAHRVELRPLSDSEMDTLLERGLGAPLDAVTRHTFRRLSAGNPLVLRELAQSALEGSTLLRLDGLWHLGGHLRITGRLGDLIEAQMQVDDPAVLGVLEVLACKEPLGQPVLEDLTGHSAVVRAERQGLVTVEPSGARRQTRLTIPAYGEVIRARMPRAQAHAIWARLADSLAASPRRRADDALELVMCRLTAGRDSSGQELLAAAERAAERLELEVAERLATASGAADGGVDAKLTLAEVMALQGRFADAADVLPAPADCDNEERADRRAILREKIEYWQHETAPTQGNPTGERAAEAVRAWTMLIEGHVAGALSIGTALLTRPGPRLPAEAAARAATAVVIAAGLMGDIRLVERASATGLEVASAHRTASPWIQAQVGAARCLALLLAGALTTAAKSVEIAYREAVETQLAAPMVGMWAIVCGLVAKAQGRVKPAQQALREAVVLLSEHDPLRLQGVYLAELAGAHAMAGDTVQADAWLSRMDGCPPPRGALIDAWIERDRAWVAAAALDLPTAAGHALRAAKTAGKAGAPMLEALALFDAARFGAANEACDRLHQVARDTAAPATTAFATMATALATDDAHLLGEAAERLHRLGHLLPAAEAAATAHRLHAGARRRTAAKAALVFARELLTECDGARTPLTDLTGSEVSLTPRELQVAKLTAAGLPGRAVAERLGLSLRTVNNHLGRVYAKLGVSGRDALAQVLGQPEGEEPHADACRMRPN</sequence>
<dbReference type="Proteomes" id="UP001597097">
    <property type="component" value="Unassembled WGS sequence"/>
</dbReference>
<proteinExistence type="predicted"/>
<evidence type="ECO:0000259" key="3">
    <source>
        <dbReference type="PROSITE" id="PS50043"/>
    </source>
</evidence>
<keyword evidence="2" id="KW-0067">ATP-binding</keyword>
<dbReference type="InterPro" id="IPR041664">
    <property type="entry name" value="AAA_16"/>
</dbReference>
<evidence type="ECO:0000313" key="4">
    <source>
        <dbReference type="EMBL" id="MFD1545184.1"/>
    </source>
</evidence>
<dbReference type="Pfam" id="PF13191">
    <property type="entry name" value="AAA_16"/>
    <property type="match status" value="1"/>
</dbReference>
<accession>A0ABW4GS19</accession>
<dbReference type="EMBL" id="JBHUCM010000047">
    <property type="protein sequence ID" value="MFD1545184.1"/>
    <property type="molecule type" value="Genomic_DNA"/>
</dbReference>
<dbReference type="InterPro" id="IPR000792">
    <property type="entry name" value="Tscrpt_reg_LuxR_C"/>
</dbReference>
<feature type="domain" description="HTH luxR-type" evidence="3">
    <location>
        <begin position="812"/>
        <end position="877"/>
    </location>
</feature>
<dbReference type="PANTHER" id="PTHR16305">
    <property type="entry name" value="TESTICULAR SOLUBLE ADENYLYL CYCLASE"/>
    <property type="match status" value="1"/>
</dbReference>
<dbReference type="SMART" id="SM00421">
    <property type="entry name" value="HTH_LUXR"/>
    <property type="match status" value="1"/>
</dbReference>
<evidence type="ECO:0000313" key="5">
    <source>
        <dbReference type="Proteomes" id="UP001597097"/>
    </source>
</evidence>
<dbReference type="PANTHER" id="PTHR16305:SF28">
    <property type="entry name" value="GUANYLATE CYCLASE DOMAIN-CONTAINING PROTEIN"/>
    <property type="match status" value="1"/>
</dbReference>
<dbReference type="PROSITE" id="PS50043">
    <property type="entry name" value="HTH_LUXR_2"/>
    <property type="match status" value="1"/>
</dbReference>
<evidence type="ECO:0000256" key="1">
    <source>
        <dbReference type="ARBA" id="ARBA00022741"/>
    </source>
</evidence>
<dbReference type="CDD" id="cd06170">
    <property type="entry name" value="LuxR_C_like"/>
    <property type="match status" value="1"/>
</dbReference>
<dbReference type="Pfam" id="PF00196">
    <property type="entry name" value="GerE"/>
    <property type="match status" value="1"/>
</dbReference>
<keyword evidence="5" id="KW-1185">Reference proteome</keyword>
<protein>
    <submittedName>
        <fullName evidence="4">LuxR C-terminal-related transcriptional regulator</fullName>
    </submittedName>
</protein>
<reference evidence="5" key="1">
    <citation type="journal article" date="2019" name="Int. J. Syst. Evol. Microbiol.">
        <title>The Global Catalogue of Microorganisms (GCM) 10K type strain sequencing project: providing services to taxonomists for standard genome sequencing and annotation.</title>
        <authorList>
            <consortium name="The Broad Institute Genomics Platform"/>
            <consortium name="The Broad Institute Genome Sequencing Center for Infectious Disease"/>
            <person name="Wu L."/>
            <person name="Ma J."/>
        </authorList>
    </citation>
    <scope>NUCLEOTIDE SEQUENCE [LARGE SCALE GENOMIC DNA]</scope>
    <source>
        <strain evidence="5">CGMCC 1.15399</strain>
    </source>
</reference>
<organism evidence="4 5">
    <name type="scientific">Nonomuraea guangzhouensis</name>
    <dbReference type="NCBI Taxonomy" id="1291555"/>
    <lineage>
        <taxon>Bacteria</taxon>
        <taxon>Bacillati</taxon>
        <taxon>Actinomycetota</taxon>
        <taxon>Actinomycetes</taxon>
        <taxon>Streptosporangiales</taxon>
        <taxon>Streptosporangiaceae</taxon>
        <taxon>Nonomuraea</taxon>
    </lineage>
</organism>
<evidence type="ECO:0000256" key="2">
    <source>
        <dbReference type="ARBA" id="ARBA00022840"/>
    </source>
</evidence>
<gene>
    <name evidence="4" type="ORF">ACFSJ0_49655</name>
</gene>